<gene>
    <name evidence="1" type="ORF">SAMN04488111_2307</name>
</gene>
<sequence length="261" mass="30847">MKNYYLRIPILFIVSILFSCSDNEGTESTENKKEYLITQVSSIDHTQIDFDGVDNTWDYEYDENQKLISVTQYNPRDTYYKIENRLIYDSNGMLERIKVVKNTAQHQDEYLITHEEGKVSLYNFGADIKNYYYDLDGFITKTEDVFIGFNTNFSNYLLNNEDQLAKVESGVDGEVMYTRLFMDFDKSKPFQFHYVFPTEDFIIMYAFNLKFNGLGKPSTWDYGYFEYDVDNNGNVSELKTFSDVDNITEYDGGYRFKYVEK</sequence>
<dbReference type="AlphaFoldDB" id="A0A238Y5H1"/>
<organism evidence="1 2">
    <name type="scientific">Lutibacter flavus</name>
    <dbReference type="NCBI Taxonomy" id="691689"/>
    <lineage>
        <taxon>Bacteria</taxon>
        <taxon>Pseudomonadati</taxon>
        <taxon>Bacteroidota</taxon>
        <taxon>Flavobacteriia</taxon>
        <taxon>Flavobacteriales</taxon>
        <taxon>Flavobacteriaceae</taxon>
        <taxon>Lutibacter</taxon>
    </lineage>
</organism>
<dbReference type="EMBL" id="FZNX01000004">
    <property type="protein sequence ID" value="SNR66455.1"/>
    <property type="molecule type" value="Genomic_DNA"/>
</dbReference>
<dbReference type="RefSeq" id="WP_089378606.1">
    <property type="nucleotide sequence ID" value="NZ_FZNX01000004.1"/>
</dbReference>
<keyword evidence="2" id="KW-1185">Reference proteome</keyword>
<dbReference type="PROSITE" id="PS51257">
    <property type="entry name" value="PROKAR_LIPOPROTEIN"/>
    <property type="match status" value="1"/>
</dbReference>
<protein>
    <submittedName>
        <fullName evidence="1">Uncharacterized protein</fullName>
    </submittedName>
</protein>
<evidence type="ECO:0000313" key="2">
    <source>
        <dbReference type="Proteomes" id="UP000198412"/>
    </source>
</evidence>
<dbReference type="OrthoDB" id="1430047at2"/>
<dbReference type="Proteomes" id="UP000198412">
    <property type="component" value="Unassembled WGS sequence"/>
</dbReference>
<evidence type="ECO:0000313" key="1">
    <source>
        <dbReference type="EMBL" id="SNR66455.1"/>
    </source>
</evidence>
<accession>A0A238Y5H1</accession>
<reference evidence="2" key="1">
    <citation type="submission" date="2017-06" db="EMBL/GenBank/DDBJ databases">
        <authorList>
            <person name="Varghese N."/>
            <person name="Submissions S."/>
        </authorList>
    </citation>
    <scope>NUCLEOTIDE SEQUENCE [LARGE SCALE GENOMIC DNA]</scope>
    <source>
        <strain evidence="2">DSM 27993</strain>
    </source>
</reference>
<name>A0A238Y5H1_9FLAO</name>
<proteinExistence type="predicted"/>